<reference evidence="1" key="1">
    <citation type="journal article" date="2012" name="Nat. Genet.">
        <title>Whole-genome sequence of Schistosoma haematobium.</title>
        <authorList>
            <person name="Young N.D."/>
            <person name="Jex A.R."/>
            <person name="Li B."/>
            <person name="Liu S."/>
            <person name="Yang L."/>
            <person name="Xiong Z."/>
            <person name="Li Y."/>
            <person name="Cantacessi C."/>
            <person name="Hall R.S."/>
            <person name="Xu X."/>
            <person name="Chen F."/>
            <person name="Wu X."/>
            <person name="Zerlotini A."/>
            <person name="Oliveira G."/>
            <person name="Hofmann A."/>
            <person name="Zhang G."/>
            <person name="Fang X."/>
            <person name="Kang Y."/>
            <person name="Campbell B.E."/>
            <person name="Loukas A."/>
            <person name="Ranganathan S."/>
            <person name="Rollinson D."/>
            <person name="Rinaldi G."/>
            <person name="Brindley P.J."/>
            <person name="Yang H."/>
            <person name="Wang J."/>
            <person name="Wang J."/>
            <person name="Gasser R.B."/>
        </authorList>
    </citation>
    <scope>NUCLEOTIDE SEQUENCE</scope>
</reference>
<keyword evidence="2" id="KW-1185">Reference proteome</keyword>
<comment type="caution">
    <text evidence="1">The sequence shown here is derived from an EMBL/GenBank/DDBJ whole genome shotgun (WGS) entry which is preliminary data.</text>
</comment>
<reference evidence="1" key="3">
    <citation type="submission" date="2021-06" db="EMBL/GenBank/DDBJ databases">
        <title>Chromosome-level genome assembly for S. haematobium.</title>
        <authorList>
            <person name="Stroehlein A.J."/>
        </authorList>
    </citation>
    <scope>NUCLEOTIDE SEQUENCE</scope>
</reference>
<dbReference type="CTD" id="75578385"/>
<dbReference type="Proteomes" id="UP000471633">
    <property type="component" value="Unassembled WGS sequence"/>
</dbReference>
<dbReference type="EMBL" id="AMPZ03000007">
    <property type="protein sequence ID" value="KAH9580836.1"/>
    <property type="molecule type" value="Genomic_DNA"/>
</dbReference>
<evidence type="ECO:0000313" key="1">
    <source>
        <dbReference type="EMBL" id="KAH9580836.1"/>
    </source>
</evidence>
<dbReference type="KEGG" id="shx:MS3_00011155"/>
<proteinExistence type="predicted"/>
<organism evidence="1 2">
    <name type="scientific">Schistosoma haematobium</name>
    <name type="common">Blood fluke</name>
    <dbReference type="NCBI Taxonomy" id="6185"/>
    <lineage>
        <taxon>Eukaryota</taxon>
        <taxon>Metazoa</taxon>
        <taxon>Spiralia</taxon>
        <taxon>Lophotrochozoa</taxon>
        <taxon>Platyhelminthes</taxon>
        <taxon>Trematoda</taxon>
        <taxon>Digenea</taxon>
        <taxon>Strigeidida</taxon>
        <taxon>Schistosomatoidea</taxon>
        <taxon>Schistosomatidae</taxon>
        <taxon>Schistosoma</taxon>
    </lineage>
</organism>
<dbReference type="GeneID" id="75578385"/>
<name>A0A922IJA1_SCHHA</name>
<accession>A0A922IJA1</accession>
<evidence type="ECO:0000313" key="2">
    <source>
        <dbReference type="Proteomes" id="UP000471633"/>
    </source>
</evidence>
<reference evidence="1" key="4">
    <citation type="journal article" date="2022" name="PLoS Pathog.">
        <title>Chromosome-level genome of Schistosoma haematobium underpins genome-wide explorations of molecular variation.</title>
        <authorList>
            <person name="Stroehlein A.J."/>
            <person name="Korhonen P.K."/>
            <person name="Lee V.V."/>
            <person name="Ralph S.A."/>
            <person name="Mentink-Kane M."/>
            <person name="You H."/>
            <person name="McManus D.P."/>
            <person name="Tchuente L.T."/>
            <person name="Stothard J.R."/>
            <person name="Kaur P."/>
            <person name="Dudchenko O."/>
            <person name="Aiden E.L."/>
            <person name="Yang B."/>
            <person name="Yang H."/>
            <person name="Emery A.M."/>
            <person name="Webster B.L."/>
            <person name="Brindley P.J."/>
            <person name="Rollinson D."/>
            <person name="Chang B.C.H."/>
            <person name="Gasser R.B."/>
            <person name="Young N.D."/>
        </authorList>
    </citation>
    <scope>NUCLEOTIDE SEQUENCE</scope>
</reference>
<sequence>MIFNEIKDVKQSIQENIKSVRSYGNRTKSIIRKNIKSYRANSKSMNQYIQCISKSLKIEYGPDVMTDFENVVNSIEKKYDINHPKSLQIKECFDNERKIYENVKTESNQEICGELKQLNQRDKNVLSNWLTFQRIHINYLNLNLFIYRFLTELAGVGTS</sequence>
<dbReference type="AlphaFoldDB" id="A0A922IJA1"/>
<dbReference type="RefSeq" id="XP_051065141.1">
    <property type="nucleotide sequence ID" value="XM_051219568.1"/>
</dbReference>
<protein>
    <submittedName>
        <fullName evidence="1">Uncharacterized protein</fullName>
    </submittedName>
</protein>
<gene>
    <name evidence="1" type="ORF">MS3_00011155</name>
</gene>
<reference evidence="1" key="2">
    <citation type="journal article" date="2019" name="Gigascience">
        <title>High-quality Schistosoma haematobium genome achieved by single-molecule and long-range sequencing.</title>
        <authorList>
            <person name="Stroehlein A.J."/>
            <person name="Korhonen P.K."/>
            <person name="Chong T.M."/>
            <person name="Lim Y.L."/>
            <person name="Chan K.G."/>
            <person name="Webster B."/>
            <person name="Rollinson D."/>
            <person name="Brindley P.J."/>
            <person name="Gasser R.B."/>
            <person name="Young N.D."/>
        </authorList>
    </citation>
    <scope>NUCLEOTIDE SEQUENCE</scope>
</reference>